<keyword evidence="2" id="KW-1185">Reference proteome</keyword>
<organism evidence="1 2">
    <name type="scientific">Pholiota conissans</name>
    <dbReference type="NCBI Taxonomy" id="109636"/>
    <lineage>
        <taxon>Eukaryota</taxon>
        <taxon>Fungi</taxon>
        <taxon>Dikarya</taxon>
        <taxon>Basidiomycota</taxon>
        <taxon>Agaricomycotina</taxon>
        <taxon>Agaricomycetes</taxon>
        <taxon>Agaricomycetidae</taxon>
        <taxon>Agaricales</taxon>
        <taxon>Agaricineae</taxon>
        <taxon>Strophariaceae</taxon>
        <taxon>Pholiota</taxon>
    </lineage>
</organism>
<evidence type="ECO:0000313" key="2">
    <source>
        <dbReference type="Proteomes" id="UP000807469"/>
    </source>
</evidence>
<dbReference type="EMBL" id="MU155332">
    <property type="protein sequence ID" value="KAF9475448.1"/>
    <property type="molecule type" value="Genomic_DNA"/>
</dbReference>
<dbReference type="OrthoDB" id="434783at2759"/>
<name>A0A9P6CXC5_9AGAR</name>
<accession>A0A9P6CXC5</accession>
<comment type="caution">
    <text evidence="1">The sequence shown here is derived from an EMBL/GenBank/DDBJ whole genome shotgun (WGS) entry which is preliminary data.</text>
</comment>
<sequence>MSIQGHPNALPHGIWERIAFYTVASAETFLGPPSDICSVVLISRSIYQQVSYKTNTNLFARIFRFKFDYSVLGRRFSERWRTSGCLASELIKRFRALKRIKAMELRIEDLWTAYLMMMENDGRNDSQLQDYADFTKYLQSFLIYRSRPEARELAWFRNPVVDSLVIWILWLTSSEESIRGEDPQLRQYILDILHVFITAGHLNPSFYAPDIFFTLPMCSRMKLSSLEGLQITPSVITHYSHELRVHPPVITPAAIMALVVRAQSTQTTLNIPPHRHDIPSTRTEAIFQGYNGPTMSDILHFHLRNRISVVAKCTLTLDIQHADNLDEGFDTYENEPGGAGSLQHDIDWTRIVACYDPRIGDMPLRGVVYKLGSMVGSWEGRLLQWDQRAPFQTGLANANPTHISVRHRPLYWQIKEHHCMSPNDPVSIGADSDAFDDILNAWFPRGVTIIHEENAVRVLDPLTGKISRYETVIPRNAAEHCKEEKLTERWISWESHEAIAENPISMLDSTNPDINLAPIPCIDDDDEYNDTVSHLSSGVMDILLTGTTGDFHGDAWGHYTIYGRVRPWDGLVALLRFPTNPDDAHLGKWIFRGYLHNQNFVGKWRETSTPIGLIGYEGGYAVHKTD</sequence>
<reference evidence="1" key="1">
    <citation type="submission" date="2020-11" db="EMBL/GenBank/DDBJ databases">
        <authorList>
            <consortium name="DOE Joint Genome Institute"/>
            <person name="Ahrendt S."/>
            <person name="Riley R."/>
            <person name="Andreopoulos W."/>
            <person name="Labutti K."/>
            <person name="Pangilinan J."/>
            <person name="Ruiz-Duenas F.J."/>
            <person name="Barrasa J.M."/>
            <person name="Sanchez-Garcia M."/>
            <person name="Camarero S."/>
            <person name="Miyauchi S."/>
            <person name="Serrano A."/>
            <person name="Linde D."/>
            <person name="Babiker R."/>
            <person name="Drula E."/>
            <person name="Ayuso-Fernandez I."/>
            <person name="Pacheco R."/>
            <person name="Padilla G."/>
            <person name="Ferreira P."/>
            <person name="Barriuso J."/>
            <person name="Kellner H."/>
            <person name="Castanera R."/>
            <person name="Alfaro M."/>
            <person name="Ramirez L."/>
            <person name="Pisabarro A.G."/>
            <person name="Kuo A."/>
            <person name="Tritt A."/>
            <person name="Lipzen A."/>
            <person name="He G."/>
            <person name="Yan M."/>
            <person name="Ng V."/>
            <person name="Cullen D."/>
            <person name="Martin F."/>
            <person name="Rosso M.-N."/>
            <person name="Henrissat B."/>
            <person name="Hibbett D."/>
            <person name="Martinez A.T."/>
            <person name="Grigoriev I.V."/>
        </authorList>
    </citation>
    <scope>NUCLEOTIDE SEQUENCE</scope>
    <source>
        <strain evidence="1">CIRM-BRFM 674</strain>
    </source>
</reference>
<dbReference type="Proteomes" id="UP000807469">
    <property type="component" value="Unassembled WGS sequence"/>
</dbReference>
<gene>
    <name evidence="1" type="ORF">BDN70DRAFT_883714</name>
</gene>
<evidence type="ECO:0000313" key="1">
    <source>
        <dbReference type="EMBL" id="KAF9475448.1"/>
    </source>
</evidence>
<dbReference type="AlphaFoldDB" id="A0A9P6CXC5"/>
<protein>
    <submittedName>
        <fullName evidence="1">Uncharacterized protein</fullName>
    </submittedName>
</protein>
<proteinExistence type="predicted"/>